<protein>
    <submittedName>
        <fullName evidence="2">Uncharacterized protein</fullName>
    </submittedName>
</protein>
<reference evidence="2 3" key="1">
    <citation type="submission" date="2015-09" db="EMBL/GenBank/DDBJ databases">
        <title>Draft genome of the parasitic nematode Teladorsagia circumcincta isolate WARC Sus (inbred).</title>
        <authorList>
            <person name="Mitreva M."/>
        </authorList>
    </citation>
    <scope>NUCLEOTIDE SEQUENCE [LARGE SCALE GENOMIC DNA]</scope>
    <source>
        <strain evidence="2 3">S</strain>
    </source>
</reference>
<feature type="transmembrane region" description="Helical" evidence="1">
    <location>
        <begin position="81"/>
        <end position="103"/>
    </location>
</feature>
<dbReference type="EMBL" id="KZ346397">
    <property type="protein sequence ID" value="PIO70092.1"/>
    <property type="molecule type" value="Genomic_DNA"/>
</dbReference>
<dbReference type="Proteomes" id="UP000230423">
    <property type="component" value="Unassembled WGS sequence"/>
</dbReference>
<name>A0A2G9UK30_TELCI</name>
<keyword evidence="1" id="KW-0812">Transmembrane</keyword>
<dbReference type="AlphaFoldDB" id="A0A2G9UK30"/>
<sequence length="109" mass="12794">MELHFEKFIVTTVKPATVPAIRVEMVTTVGKYPQQYGKILRKLEHLCPIKKITHHHIQPRLSFIIQKENNPILLTNHYKKAYTTVQLVPVLLYALCFAIWIFAERNKKL</sequence>
<accession>A0A2G9UK30</accession>
<evidence type="ECO:0000313" key="3">
    <source>
        <dbReference type="Proteomes" id="UP000230423"/>
    </source>
</evidence>
<organism evidence="2 3">
    <name type="scientific">Teladorsagia circumcincta</name>
    <name type="common">Brown stomach worm</name>
    <name type="synonym">Ostertagia circumcincta</name>
    <dbReference type="NCBI Taxonomy" id="45464"/>
    <lineage>
        <taxon>Eukaryota</taxon>
        <taxon>Metazoa</taxon>
        <taxon>Ecdysozoa</taxon>
        <taxon>Nematoda</taxon>
        <taxon>Chromadorea</taxon>
        <taxon>Rhabditida</taxon>
        <taxon>Rhabditina</taxon>
        <taxon>Rhabditomorpha</taxon>
        <taxon>Strongyloidea</taxon>
        <taxon>Trichostrongylidae</taxon>
        <taxon>Teladorsagia</taxon>
    </lineage>
</organism>
<keyword evidence="1" id="KW-1133">Transmembrane helix</keyword>
<keyword evidence="3" id="KW-1185">Reference proteome</keyword>
<keyword evidence="1" id="KW-0472">Membrane</keyword>
<evidence type="ECO:0000313" key="2">
    <source>
        <dbReference type="EMBL" id="PIO70092.1"/>
    </source>
</evidence>
<gene>
    <name evidence="2" type="ORF">TELCIR_08063</name>
</gene>
<proteinExistence type="predicted"/>
<evidence type="ECO:0000256" key="1">
    <source>
        <dbReference type="SAM" id="Phobius"/>
    </source>
</evidence>